<evidence type="ECO:0000313" key="10">
    <source>
        <dbReference type="Proteomes" id="UP000293874"/>
    </source>
</evidence>
<dbReference type="InterPro" id="IPR023996">
    <property type="entry name" value="TonB-dep_OMP_SusC/RagA"/>
</dbReference>
<dbReference type="Gene3D" id="2.170.130.10">
    <property type="entry name" value="TonB-dependent receptor, plug domain"/>
    <property type="match status" value="1"/>
</dbReference>
<comment type="subcellular location">
    <subcellularLocation>
        <location evidence="1 7">Cell outer membrane</location>
        <topology evidence="1 7">Multi-pass membrane protein</topology>
    </subcellularLocation>
</comment>
<proteinExistence type="inferred from homology"/>
<comment type="caution">
    <text evidence="9">The sequence shown here is derived from an EMBL/GenBank/DDBJ whole genome shotgun (WGS) entry which is preliminary data.</text>
</comment>
<dbReference type="InterPro" id="IPR008969">
    <property type="entry name" value="CarboxyPept-like_regulatory"/>
</dbReference>
<dbReference type="InterPro" id="IPR037066">
    <property type="entry name" value="Plug_dom_sf"/>
</dbReference>
<evidence type="ECO:0000256" key="6">
    <source>
        <dbReference type="ARBA" id="ARBA00023237"/>
    </source>
</evidence>
<dbReference type="AlphaFoldDB" id="A0A4V2F1Z2"/>
<dbReference type="PROSITE" id="PS52016">
    <property type="entry name" value="TONB_DEPENDENT_REC_3"/>
    <property type="match status" value="1"/>
</dbReference>
<keyword evidence="10" id="KW-1185">Reference proteome</keyword>
<dbReference type="InterPro" id="IPR036942">
    <property type="entry name" value="Beta-barrel_TonB_sf"/>
</dbReference>
<dbReference type="Gene3D" id="2.40.170.20">
    <property type="entry name" value="TonB-dependent receptor, beta-barrel domain"/>
    <property type="match status" value="1"/>
</dbReference>
<keyword evidence="4 7" id="KW-0812">Transmembrane</keyword>
<evidence type="ECO:0000256" key="4">
    <source>
        <dbReference type="ARBA" id="ARBA00022692"/>
    </source>
</evidence>
<dbReference type="Pfam" id="PF13715">
    <property type="entry name" value="CarbopepD_reg_2"/>
    <property type="match status" value="1"/>
</dbReference>
<keyword evidence="2 7" id="KW-0813">Transport</keyword>
<keyword evidence="3 7" id="KW-1134">Transmembrane beta strand</keyword>
<evidence type="ECO:0000256" key="7">
    <source>
        <dbReference type="PROSITE-ProRule" id="PRU01360"/>
    </source>
</evidence>
<dbReference type="NCBIfam" id="TIGR04057">
    <property type="entry name" value="SusC_RagA_signa"/>
    <property type="match status" value="1"/>
</dbReference>
<comment type="similarity">
    <text evidence="7">Belongs to the TonB-dependent receptor family.</text>
</comment>
<accession>A0A4V2F1Z2</accession>
<dbReference type="InterPro" id="IPR039426">
    <property type="entry name" value="TonB-dep_rcpt-like"/>
</dbReference>
<dbReference type="GO" id="GO:0009279">
    <property type="term" value="C:cell outer membrane"/>
    <property type="evidence" value="ECO:0007669"/>
    <property type="project" value="UniProtKB-SubCell"/>
</dbReference>
<dbReference type="InterPro" id="IPR023997">
    <property type="entry name" value="TonB-dep_OMP_SusC/RagA_CS"/>
</dbReference>
<keyword evidence="5 7" id="KW-0472">Membrane</keyword>
<dbReference type="Pfam" id="PF07715">
    <property type="entry name" value="Plug"/>
    <property type="match status" value="1"/>
</dbReference>
<dbReference type="SUPFAM" id="SSF56935">
    <property type="entry name" value="Porins"/>
    <property type="match status" value="1"/>
</dbReference>
<dbReference type="NCBIfam" id="TIGR04056">
    <property type="entry name" value="OMP_RagA_SusC"/>
    <property type="match status" value="1"/>
</dbReference>
<evidence type="ECO:0000313" key="9">
    <source>
        <dbReference type="EMBL" id="RZS75466.1"/>
    </source>
</evidence>
<evidence type="ECO:0000259" key="8">
    <source>
        <dbReference type="Pfam" id="PF07715"/>
    </source>
</evidence>
<evidence type="ECO:0000256" key="3">
    <source>
        <dbReference type="ARBA" id="ARBA00022452"/>
    </source>
</evidence>
<dbReference type="InterPro" id="IPR012910">
    <property type="entry name" value="Plug_dom"/>
</dbReference>
<sequence>MRWHFRGRPSVTINLRSFFLITNTKIMRQLLRSVVSLLLLMFLLSYAIAQNQSLKGTVTGSGGIPLSGATIRIKNSTITSLTDANGNFTITAANGQVLEISYVGYQTLELTVSGTEPLIVALRPAKSDLEEVVVVGYGTQKKKLVTGATVQVKGEDIARLNTVDVLGGLQSQAAGVNIIQNNGFLGQGFKVNIRGIGTNGNSSPLYVIDGVANGSIDGLNPADIESIDILKDAASSAIYGARAANGVILVTTKRGKAGMFRVMYDGYYGVQNLYKIPTILHAKEYMMIQDEGRLMDGLAPYNWESYLPAADWEAINNGSWKGTNWLKEILNENASQQNHSLNFTGGTDRSTYSLGLSYTNQQATMGAPGKMPDMDRFNLRINSDHIAIRKNDLNVLRIGETVNYKYSEVNGSFATGGIYWNSVHNMLVMSPLMHAYNKEGDYYTYKDRLADGYNWDISNGADKNPIAYMDYLMNQNKSKSHYLQSSFYAELQPVKRLKFRTQFGYIMGASSYRAYTPAYELTQAITSANDRVIQSLSLFNRFTWENTANYTFKVKDHSFDALLGQSIEKWGMGESMSGTKAGSNFDDFEHAYLSNVATNATSVQALTGLPSSQGALVSFFGRLNYNYKEKYMASLIARYDGSSVFANGHRFGFFPSVSAGWTISNESFMEDASFIDFLKLRGSWGQNGNNAVSSFQWLALVTSNNTYGGYSFGNSMNNVSIGSYAYKLTNPDLTWETQEQTNIGIDARFLNNRLGMELDWYKKTTKDWLVTAPVLYSFGAEAPAVNGGDIVNKGIELALHWQDRILPDLRYGVDFNIAFNKNKVTRIANQDGIIHGPGSIPWEGADESYRVQVGYPIGYFYGYQSEGIFQNQSQIKNHKGPLLNGDKTQPGDVIWKDVNNDQVIDEKDRTMIGNPHPDYTMGLIFNVGWKAFDFSVNAYGAFGQQILKVYRDFATSPLSNFSTDILERWNGEGSSNKLPRLTSSASSNWSRVSDIFIEDGDYLKIKNITMGVDIKKLYKKLPLNMCRFYVSVQNLHTFTKYSGMDPEIGFGGEDAADYARGIDLGFYPGARTVMAGVNIQF</sequence>
<dbReference type="EMBL" id="SGXA01000001">
    <property type="protein sequence ID" value="RZS75466.1"/>
    <property type="molecule type" value="Genomic_DNA"/>
</dbReference>
<name>A0A4V2F1Z2_9BACT</name>
<feature type="domain" description="TonB-dependent receptor plug" evidence="8">
    <location>
        <begin position="145"/>
        <end position="247"/>
    </location>
</feature>
<dbReference type="Proteomes" id="UP000293874">
    <property type="component" value="Unassembled WGS sequence"/>
</dbReference>
<gene>
    <name evidence="9" type="ORF">EV199_1333</name>
</gene>
<protein>
    <submittedName>
        <fullName evidence="9">TonB-linked SusC/RagA family outer membrane protein</fullName>
    </submittedName>
</protein>
<evidence type="ECO:0000256" key="5">
    <source>
        <dbReference type="ARBA" id="ARBA00023136"/>
    </source>
</evidence>
<evidence type="ECO:0000256" key="1">
    <source>
        <dbReference type="ARBA" id="ARBA00004571"/>
    </source>
</evidence>
<keyword evidence="6 7" id="KW-0998">Cell outer membrane</keyword>
<dbReference type="Gene3D" id="2.60.40.1120">
    <property type="entry name" value="Carboxypeptidase-like, regulatory domain"/>
    <property type="match status" value="1"/>
</dbReference>
<dbReference type="SUPFAM" id="SSF49464">
    <property type="entry name" value="Carboxypeptidase regulatory domain-like"/>
    <property type="match status" value="1"/>
</dbReference>
<reference evidence="9 10" key="1">
    <citation type="submission" date="2019-02" db="EMBL/GenBank/DDBJ databases">
        <title>Genomic Encyclopedia of Type Strains, Phase IV (KMG-IV): sequencing the most valuable type-strain genomes for metagenomic binning, comparative biology and taxonomic classification.</title>
        <authorList>
            <person name="Goeker M."/>
        </authorList>
    </citation>
    <scope>NUCLEOTIDE SEQUENCE [LARGE SCALE GENOMIC DNA]</scope>
    <source>
        <strain evidence="9 10">DSM 18116</strain>
    </source>
</reference>
<organism evidence="9 10">
    <name type="scientific">Pseudobacter ginsenosidimutans</name>
    <dbReference type="NCBI Taxonomy" id="661488"/>
    <lineage>
        <taxon>Bacteria</taxon>
        <taxon>Pseudomonadati</taxon>
        <taxon>Bacteroidota</taxon>
        <taxon>Chitinophagia</taxon>
        <taxon>Chitinophagales</taxon>
        <taxon>Chitinophagaceae</taxon>
        <taxon>Pseudobacter</taxon>
    </lineage>
</organism>
<evidence type="ECO:0000256" key="2">
    <source>
        <dbReference type="ARBA" id="ARBA00022448"/>
    </source>
</evidence>